<reference evidence="2 3" key="1">
    <citation type="journal article" date="2014" name="Nat. Commun.">
        <title>Klebsormidium flaccidum genome reveals primary factors for plant terrestrial adaptation.</title>
        <authorList>
            <person name="Hori K."/>
            <person name="Maruyama F."/>
            <person name="Fujisawa T."/>
            <person name="Togashi T."/>
            <person name="Yamamoto N."/>
            <person name="Seo M."/>
            <person name="Sato S."/>
            <person name="Yamada T."/>
            <person name="Mori H."/>
            <person name="Tajima N."/>
            <person name="Moriyama T."/>
            <person name="Ikeuchi M."/>
            <person name="Watanabe M."/>
            <person name="Wada H."/>
            <person name="Kobayashi K."/>
            <person name="Saito M."/>
            <person name="Masuda T."/>
            <person name="Sasaki-Sekimoto Y."/>
            <person name="Mashiguchi K."/>
            <person name="Awai K."/>
            <person name="Shimojima M."/>
            <person name="Masuda S."/>
            <person name="Iwai M."/>
            <person name="Nobusawa T."/>
            <person name="Narise T."/>
            <person name="Kondo S."/>
            <person name="Saito H."/>
            <person name="Sato R."/>
            <person name="Murakawa M."/>
            <person name="Ihara Y."/>
            <person name="Oshima-Yamada Y."/>
            <person name="Ohtaka K."/>
            <person name="Satoh M."/>
            <person name="Sonobe K."/>
            <person name="Ishii M."/>
            <person name="Ohtani R."/>
            <person name="Kanamori-Sato M."/>
            <person name="Honoki R."/>
            <person name="Miyazaki D."/>
            <person name="Mochizuki H."/>
            <person name="Umetsu J."/>
            <person name="Higashi K."/>
            <person name="Shibata D."/>
            <person name="Kamiya Y."/>
            <person name="Sato N."/>
            <person name="Nakamura Y."/>
            <person name="Tabata S."/>
            <person name="Ida S."/>
            <person name="Kurokawa K."/>
            <person name="Ohta H."/>
        </authorList>
    </citation>
    <scope>NUCLEOTIDE SEQUENCE [LARGE SCALE GENOMIC DNA]</scope>
    <source>
        <strain evidence="2 3">NIES-2285</strain>
    </source>
</reference>
<dbReference type="Proteomes" id="UP000054558">
    <property type="component" value="Unassembled WGS sequence"/>
</dbReference>
<evidence type="ECO:0000313" key="3">
    <source>
        <dbReference type="Proteomes" id="UP000054558"/>
    </source>
</evidence>
<dbReference type="OrthoDB" id="6161796at2759"/>
<name>A0A1Y1ISX5_KLENI</name>
<evidence type="ECO:0000313" key="2">
    <source>
        <dbReference type="EMBL" id="GAQ92649.1"/>
    </source>
</evidence>
<feature type="non-terminal residue" evidence="2">
    <location>
        <position position="1"/>
    </location>
</feature>
<organism evidence="2 3">
    <name type="scientific">Klebsormidium nitens</name>
    <name type="common">Green alga</name>
    <name type="synonym">Ulothrix nitens</name>
    <dbReference type="NCBI Taxonomy" id="105231"/>
    <lineage>
        <taxon>Eukaryota</taxon>
        <taxon>Viridiplantae</taxon>
        <taxon>Streptophyta</taxon>
        <taxon>Klebsormidiophyceae</taxon>
        <taxon>Klebsormidiales</taxon>
        <taxon>Klebsormidiaceae</taxon>
        <taxon>Klebsormidium</taxon>
    </lineage>
</organism>
<evidence type="ECO:0000256" key="1">
    <source>
        <dbReference type="SAM" id="MobiDB-lite"/>
    </source>
</evidence>
<accession>A0A1Y1ISX5</accession>
<dbReference type="AlphaFoldDB" id="A0A1Y1ISX5"/>
<dbReference type="EMBL" id="DF238033">
    <property type="protein sequence ID" value="GAQ92649.1"/>
    <property type="molecule type" value="Genomic_DNA"/>
</dbReference>
<feature type="region of interest" description="Disordered" evidence="1">
    <location>
        <begin position="1"/>
        <end position="20"/>
    </location>
</feature>
<sequence>DATLSGPLTAGGATLSGDPDLGSNNISCTGDLGPLASLTAESADMGTLQVGYHFTVQDGATVSLAAPLNPGSNNQYDLGSVSNSWRTVYASNANLAGSLTARGASLSAPLSLGSNGVTLTGQIASSSSRASALYSSVVDVNTSLVNSKLTLQPGSTTNLSTDLQPGSNSTFSLGSSNSGWKTLYASNAVLSGGLTCKGVDTQGSNISAGSGSLTGASASVSNLTVNVGGSTLFYTSLTPGSTGAYDIGSSSVLWRNVYASNLTVTGTLNLSSNAMSSTQGSPSSGIAVYGTTVDANYVVINNDLTVGSSATTSFATSLLPGSNGVYNIGPAGSTWNAIYGSNVTLSGPLTAASGITSSNGLTVAAGSASFGSNVSLTGPLTVAGGLTSSNGLSVSAGTASFGSNVTVSGPLTTAGGITSSNGLTITAGSASFGSNVSITGPLTASGGLTSSNGLTVTAGTATFGSNIAVSGPLTASGGMTSSNGLTVSAGTASFGSNLSVTGTASFGSNVGISGPLVASGGLTSSNGLTITAGSASFGSNVSVTGPLTAAGGLASSNGLSITAGTATFGSNIAVSGPLTASGGITSSNGLTVAAGTATFGSNLVASGPITGSNGLTIVGGSVSFASNLTVAGAIVSSNGVTGSSFSTTGAISAGTGNFSGDVTVSGNFNVGGRIDYVSTSELLVADKHITLASSSNPTDALASGAGLYIQGSNYAASNSTISFTWNTGANGNYWLTKGGNVALQGTSGSKMVTLSTASDGSLKLLSDDGTTATSTAALGVPLIPASSALDIGSSSNLWGTLYASSIGSASKLVPVFASTVSCSNLTATAAITGGSLSAGTGSLTAGAATLGALSCTTISTNNCNVSVGTGSITAGAVTFGAVTCGSIGTQGNSISAGAVSCTSVNPGASNSYDVGSSSLTWRNAYFAGTVSAGTYSGLTQKYWNKYNLGLINETTGYHKVATLLPWIGANNFVLRLSGQFGGEAAFAVLDMYISTRPTPLTVSGTAYGNLAAAKAYGDVAIYLESSSNYSVYLSSTKQFGSWDLSVEGNSGNVLLEPSASNTAAPTGTLQM</sequence>
<keyword evidence="3" id="KW-1185">Reference proteome</keyword>
<gene>
    <name evidence="2" type="ORF">KFL_010840010</name>
</gene>
<protein>
    <submittedName>
        <fullName evidence="2">Uncharacterized protein</fullName>
    </submittedName>
</protein>
<proteinExistence type="predicted"/>
<dbReference type="OMA" id="LPWIGAN"/>